<dbReference type="RefSeq" id="WP_148068592.1">
    <property type="nucleotide sequence ID" value="NZ_VRZA01000003.1"/>
</dbReference>
<dbReference type="InterPro" id="IPR005254">
    <property type="entry name" value="Heme_biosyn_assoc_TPR_pro"/>
</dbReference>
<evidence type="ECO:0000256" key="5">
    <source>
        <dbReference type="ARBA" id="ARBA00022519"/>
    </source>
</evidence>
<keyword evidence="4" id="KW-1003">Cell membrane</keyword>
<evidence type="ECO:0000313" key="13">
    <source>
        <dbReference type="EMBL" id="TXS94250.1"/>
    </source>
</evidence>
<organism evidence="13 14">
    <name type="scientific">Parahaliea maris</name>
    <dbReference type="NCBI Taxonomy" id="2716870"/>
    <lineage>
        <taxon>Bacteria</taxon>
        <taxon>Pseudomonadati</taxon>
        <taxon>Pseudomonadota</taxon>
        <taxon>Gammaproteobacteria</taxon>
        <taxon>Cellvibrionales</taxon>
        <taxon>Halieaceae</taxon>
        <taxon>Parahaliea</taxon>
    </lineage>
</organism>
<dbReference type="AlphaFoldDB" id="A0A5C9A399"/>
<sequence length="431" mass="48248">MRRAFALILIALLLGVGVVAVIETDPGYVLLAYGNYTLETSLWVGLVLFVLLVGLLYFTLHLLRKLFSGQRSVASWMGSRKSRQAARLTNRGLIAFIEGNWQKSRRQLLRGAAHNDAPLLNYLMAARASYRLGDSDKMREYLGAAERSDAEAGIAVELTQAELKLDAGQYEQAAATLVRARRNAARHPHVLDLLSQAYQGLEDWDSLAALLPDLEKHKVLPADELQALERRVHLRRLQVIAGRGDGDAADALYERWQTLPPTWKRDPDLLRAYVALLLTQDAHVAAEKVCLRALKQEWDSELARLYAFVHSDNPGRQLTQAEAWLGEHPRDPQLLLCLGRLSARCELWGKARDYLEASYQLRHTPEVCAELGRLLGALGEPTVSARYFEEGLLRDVKLPELPMPERAAPERAVPERALPQRGASRRLAAEP</sequence>
<gene>
    <name evidence="13" type="ORF">FV139_11700</name>
</gene>
<dbReference type="GO" id="GO:0042168">
    <property type="term" value="P:heme metabolic process"/>
    <property type="evidence" value="ECO:0007669"/>
    <property type="project" value="InterPro"/>
</dbReference>
<keyword evidence="5" id="KW-0997">Cell inner membrane</keyword>
<dbReference type="EMBL" id="VRZA01000003">
    <property type="protein sequence ID" value="TXS94250.1"/>
    <property type="molecule type" value="Genomic_DNA"/>
</dbReference>
<keyword evidence="7 11" id="KW-1133">Transmembrane helix</keyword>
<evidence type="ECO:0000256" key="9">
    <source>
        <dbReference type="ARBA" id="ARBA00023244"/>
    </source>
</evidence>
<evidence type="ECO:0000313" key="14">
    <source>
        <dbReference type="Proteomes" id="UP000321039"/>
    </source>
</evidence>
<keyword evidence="9" id="KW-0627">Porphyrin biosynthesis</keyword>
<accession>A0A5C9A399</accession>
<evidence type="ECO:0000256" key="10">
    <source>
        <dbReference type="SAM" id="MobiDB-lite"/>
    </source>
</evidence>
<feature type="domain" description="HemY N-terminal" evidence="12">
    <location>
        <begin position="27"/>
        <end position="131"/>
    </location>
</feature>
<dbReference type="NCBIfam" id="TIGR00540">
    <property type="entry name" value="TPR_hemY_coli"/>
    <property type="match status" value="1"/>
</dbReference>
<proteinExistence type="predicted"/>
<protein>
    <submittedName>
        <fullName evidence="13">Heme biosynthesis protein HemY</fullName>
    </submittedName>
</protein>
<dbReference type="Pfam" id="PF07219">
    <property type="entry name" value="HemY_N"/>
    <property type="match status" value="1"/>
</dbReference>
<evidence type="ECO:0000256" key="1">
    <source>
        <dbReference type="ARBA" id="ARBA00002962"/>
    </source>
</evidence>
<keyword evidence="14" id="KW-1185">Reference proteome</keyword>
<evidence type="ECO:0000256" key="3">
    <source>
        <dbReference type="ARBA" id="ARBA00004744"/>
    </source>
</evidence>
<keyword evidence="8 11" id="KW-0472">Membrane</keyword>
<comment type="pathway">
    <text evidence="3">Porphyrin-containing compound metabolism; protoheme biosynthesis.</text>
</comment>
<comment type="caution">
    <text evidence="13">The sequence shown here is derived from an EMBL/GenBank/DDBJ whole genome shotgun (WGS) entry which is preliminary data.</text>
</comment>
<dbReference type="GO" id="GO:0006779">
    <property type="term" value="P:porphyrin-containing compound biosynthetic process"/>
    <property type="evidence" value="ECO:0007669"/>
    <property type="project" value="UniProtKB-KW"/>
</dbReference>
<evidence type="ECO:0000256" key="11">
    <source>
        <dbReference type="SAM" id="Phobius"/>
    </source>
</evidence>
<dbReference type="Gene3D" id="1.25.40.10">
    <property type="entry name" value="Tetratricopeptide repeat domain"/>
    <property type="match status" value="2"/>
</dbReference>
<evidence type="ECO:0000256" key="8">
    <source>
        <dbReference type="ARBA" id="ARBA00023136"/>
    </source>
</evidence>
<dbReference type="InterPro" id="IPR011990">
    <property type="entry name" value="TPR-like_helical_dom_sf"/>
</dbReference>
<dbReference type="InterPro" id="IPR010817">
    <property type="entry name" value="HemY_N"/>
</dbReference>
<dbReference type="SUPFAM" id="SSF48452">
    <property type="entry name" value="TPR-like"/>
    <property type="match status" value="1"/>
</dbReference>
<name>A0A5C9A399_9GAMM</name>
<comment type="subcellular location">
    <subcellularLocation>
        <location evidence="2">Cell inner membrane</location>
        <topology evidence="2">Multi-pass membrane protein</topology>
    </subcellularLocation>
</comment>
<dbReference type="GO" id="GO:0005886">
    <property type="term" value="C:plasma membrane"/>
    <property type="evidence" value="ECO:0007669"/>
    <property type="project" value="UniProtKB-SubCell"/>
</dbReference>
<dbReference type="Proteomes" id="UP000321039">
    <property type="component" value="Unassembled WGS sequence"/>
</dbReference>
<comment type="function">
    <text evidence="1">Involved in a late step of protoheme IX synthesis.</text>
</comment>
<evidence type="ECO:0000259" key="12">
    <source>
        <dbReference type="Pfam" id="PF07219"/>
    </source>
</evidence>
<keyword evidence="6 11" id="KW-0812">Transmembrane</keyword>
<reference evidence="13 14" key="1">
    <citation type="submission" date="2019-08" db="EMBL/GenBank/DDBJ databases">
        <title>Parahaliea maris sp. nov., isolated from the surface seawater.</title>
        <authorList>
            <person name="Liu Y."/>
        </authorList>
    </citation>
    <scope>NUCLEOTIDE SEQUENCE [LARGE SCALE GENOMIC DNA]</scope>
    <source>
        <strain evidence="13 14">HSLHS9</strain>
    </source>
</reference>
<feature type="region of interest" description="Disordered" evidence="10">
    <location>
        <begin position="399"/>
        <end position="431"/>
    </location>
</feature>
<dbReference type="UniPathway" id="UPA00252"/>
<feature type="transmembrane region" description="Helical" evidence="11">
    <location>
        <begin position="44"/>
        <end position="63"/>
    </location>
</feature>
<evidence type="ECO:0000256" key="7">
    <source>
        <dbReference type="ARBA" id="ARBA00022989"/>
    </source>
</evidence>
<evidence type="ECO:0000256" key="4">
    <source>
        <dbReference type="ARBA" id="ARBA00022475"/>
    </source>
</evidence>
<evidence type="ECO:0000256" key="6">
    <source>
        <dbReference type="ARBA" id="ARBA00022692"/>
    </source>
</evidence>
<evidence type="ECO:0000256" key="2">
    <source>
        <dbReference type="ARBA" id="ARBA00004429"/>
    </source>
</evidence>